<dbReference type="SUPFAM" id="SSF56784">
    <property type="entry name" value="HAD-like"/>
    <property type="match status" value="1"/>
</dbReference>
<dbReference type="GO" id="GO:0030007">
    <property type="term" value="P:intracellular potassium ion homeostasis"/>
    <property type="evidence" value="ECO:0007669"/>
    <property type="project" value="TreeGrafter"/>
</dbReference>
<dbReference type="CDD" id="cd02080">
    <property type="entry name" value="P-type_ATPase_cation"/>
    <property type="match status" value="1"/>
</dbReference>
<evidence type="ECO:0000256" key="2">
    <source>
        <dbReference type="ARBA" id="ARBA00005675"/>
    </source>
</evidence>
<dbReference type="GO" id="GO:0005886">
    <property type="term" value="C:plasma membrane"/>
    <property type="evidence" value="ECO:0007669"/>
    <property type="project" value="TreeGrafter"/>
</dbReference>
<comment type="subcellular location">
    <subcellularLocation>
        <location evidence="1">Endomembrane system</location>
        <topology evidence="1">Multi-pass membrane protein</topology>
    </subcellularLocation>
</comment>
<dbReference type="GO" id="GO:1902600">
    <property type="term" value="P:proton transmembrane transport"/>
    <property type="evidence" value="ECO:0007669"/>
    <property type="project" value="TreeGrafter"/>
</dbReference>
<dbReference type="Gene3D" id="3.40.1110.10">
    <property type="entry name" value="Calcium-transporting ATPase, cytoplasmic domain N"/>
    <property type="match status" value="1"/>
</dbReference>
<keyword evidence="13" id="KW-0378">Hydrolase</keyword>
<dbReference type="SUPFAM" id="SSF81653">
    <property type="entry name" value="Calcium ATPase, transduction domain A"/>
    <property type="match status" value="1"/>
</dbReference>
<organism evidence="13 14">
    <name type="scientific">Pirellulimonas nuda</name>
    <dbReference type="NCBI Taxonomy" id="2528009"/>
    <lineage>
        <taxon>Bacteria</taxon>
        <taxon>Pseudomonadati</taxon>
        <taxon>Planctomycetota</taxon>
        <taxon>Planctomycetia</taxon>
        <taxon>Pirellulales</taxon>
        <taxon>Lacipirellulaceae</taxon>
        <taxon>Pirellulimonas</taxon>
    </lineage>
</organism>
<dbReference type="InterPro" id="IPR006068">
    <property type="entry name" value="ATPase_P-typ_cation-transptr_C"/>
</dbReference>
<dbReference type="NCBIfam" id="TIGR01494">
    <property type="entry name" value="ATPase_P-type"/>
    <property type="match status" value="3"/>
</dbReference>
<dbReference type="PROSITE" id="PS00154">
    <property type="entry name" value="ATPASE_E1_E2"/>
    <property type="match status" value="1"/>
</dbReference>
<dbReference type="GO" id="GO:0012505">
    <property type="term" value="C:endomembrane system"/>
    <property type="evidence" value="ECO:0007669"/>
    <property type="project" value="UniProtKB-SubCell"/>
</dbReference>
<dbReference type="Gene3D" id="3.40.50.1000">
    <property type="entry name" value="HAD superfamily/HAD-like"/>
    <property type="match status" value="1"/>
</dbReference>
<dbReference type="InterPro" id="IPR001757">
    <property type="entry name" value="P_typ_ATPase"/>
</dbReference>
<dbReference type="PANTHER" id="PTHR43294:SF20">
    <property type="entry name" value="P-TYPE ATPASE"/>
    <property type="match status" value="1"/>
</dbReference>
<dbReference type="PRINTS" id="PR00119">
    <property type="entry name" value="CATATPASE"/>
</dbReference>
<dbReference type="GO" id="GO:1990573">
    <property type="term" value="P:potassium ion import across plasma membrane"/>
    <property type="evidence" value="ECO:0007669"/>
    <property type="project" value="TreeGrafter"/>
</dbReference>
<evidence type="ECO:0000256" key="7">
    <source>
        <dbReference type="ARBA" id="ARBA00022842"/>
    </source>
</evidence>
<feature type="transmembrane region" description="Helical" evidence="11">
    <location>
        <begin position="804"/>
        <end position="823"/>
    </location>
</feature>
<dbReference type="PRINTS" id="PR00120">
    <property type="entry name" value="HATPASE"/>
</dbReference>
<dbReference type="InterPro" id="IPR059000">
    <property type="entry name" value="ATPase_P-type_domA"/>
</dbReference>
<keyword evidence="8" id="KW-1278">Translocase</keyword>
<dbReference type="InterPro" id="IPR023299">
    <property type="entry name" value="ATPase_P-typ_cyto_dom_N"/>
</dbReference>
<dbReference type="Proteomes" id="UP000317429">
    <property type="component" value="Chromosome"/>
</dbReference>
<evidence type="ECO:0000256" key="9">
    <source>
        <dbReference type="ARBA" id="ARBA00022989"/>
    </source>
</evidence>
<dbReference type="GO" id="GO:0005391">
    <property type="term" value="F:P-type sodium:potassium-exchanging transporter activity"/>
    <property type="evidence" value="ECO:0007669"/>
    <property type="project" value="TreeGrafter"/>
</dbReference>
<comment type="similarity">
    <text evidence="2">Belongs to the cation transport ATPase (P-type) (TC 3.A.3) family. Type IIA subfamily.</text>
</comment>
<dbReference type="GO" id="GO:0016887">
    <property type="term" value="F:ATP hydrolysis activity"/>
    <property type="evidence" value="ECO:0007669"/>
    <property type="project" value="InterPro"/>
</dbReference>
<dbReference type="EC" id="3.6.3.-" evidence="13"/>
<feature type="transmembrane region" description="Helical" evidence="11">
    <location>
        <begin position="770"/>
        <end position="792"/>
    </location>
</feature>
<evidence type="ECO:0000313" key="13">
    <source>
        <dbReference type="EMBL" id="QDU89010.1"/>
    </source>
</evidence>
<feature type="transmembrane region" description="Helical" evidence="11">
    <location>
        <begin position="877"/>
        <end position="897"/>
    </location>
</feature>
<evidence type="ECO:0000256" key="8">
    <source>
        <dbReference type="ARBA" id="ARBA00022967"/>
    </source>
</evidence>
<dbReference type="Pfam" id="PF00690">
    <property type="entry name" value="Cation_ATPase_N"/>
    <property type="match status" value="1"/>
</dbReference>
<dbReference type="Pfam" id="PF08282">
    <property type="entry name" value="Hydrolase_3"/>
    <property type="match status" value="1"/>
</dbReference>
<keyword evidence="5" id="KW-0547">Nucleotide-binding</keyword>
<feature type="transmembrane region" description="Helical" evidence="11">
    <location>
        <begin position="249"/>
        <end position="269"/>
    </location>
</feature>
<dbReference type="GO" id="GO:0005524">
    <property type="term" value="F:ATP binding"/>
    <property type="evidence" value="ECO:0007669"/>
    <property type="project" value="UniProtKB-KW"/>
</dbReference>
<dbReference type="InterPro" id="IPR036412">
    <property type="entry name" value="HAD-like_sf"/>
</dbReference>
<keyword evidence="9 11" id="KW-1133">Transmembrane helix</keyword>
<dbReference type="SFLD" id="SFLDG00002">
    <property type="entry name" value="C1.7:_P-type_atpase_like"/>
    <property type="match status" value="1"/>
</dbReference>
<evidence type="ECO:0000256" key="6">
    <source>
        <dbReference type="ARBA" id="ARBA00022840"/>
    </source>
</evidence>
<protein>
    <submittedName>
        <fullName evidence="13">Putative cation-transporting ATPase F</fullName>
        <ecNumber evidence="13">3.6.3.-</ecNumber>
    </submittedName>
</protein>
<sequence>MELLAERRLHQLPAEEVAALLDTNLEKGLDLFAIQARQQSFGPNAIEVKGGHGALFTFLVQFHQPLIYILLVAAGITAALHEWVDSGVILSVVLVNATIGFLQESRAAKALEALARMTVTETRVLRSGEMSRIPSVELVPGDVVVLQSGDKVPADIRLFRSRDLQIDESTLTGESVPVNKAPEPMPAEAPLAELRNLAFSSTLVTYGQGRGVVYATGGKTEVGRISEMVSTADSIETPLTRKMTRFSRVLLIVILGLAAITFSVGVLRGESAFDMFMAAVALAVGAIPEGLPAAVTITLAIGVNRMARRRAIVRKLPAVETLGGTTTICSDKTGTLTVNQMTVREIEAGGQRFQVTGSGYSPEGAIGSVGEGRSVIKNTAASDCLRAGLLCNDSTLVRDGGRWDVVGDPTEGALLASASKAGMDAKQTHEQHPVLDMIPFESQHQYMATLHGGRDHLPRLLCLKGAAEVVLSRCSSALGADGKTVPLEPAAVLRQLESMASQGQRVLAFARCEKPPTTHVITDADVANLTFLGLQGMIDPPREEAVRAVRACQDAGIHVKMITGDHPATALAIAKMLGLDRAASAGGREPLVVTSRDLEAIDDHALIGIADRVAVFARATPEQKLRLVRALQANGRVVAMTGDGVNDAPALKQADIGIAMGNGGTEVAKESADMILTDDNFATIEAAVEEGRGVFDNLSKFIVWTLPTNMGEGLVILAAVLAGVTLPLLPVQILWINMTTAVLLGLMLAFEPKEPGLMLRPPRNPRAPLLDAPLVLRTCIVGLILLAGAFGSFRWALGQGLGDAAARTVAVNVFVTVELFYLFNCRSLTQSMFALGVFSNRWILIGVGGMVAFQLAFTYSPLMNHMLHSAPIGWDAWWRILLTGAAAYAIVGAEKWLRRLWTTRRTQGPLLPRHGTDHGAARGAG</sequence>
<dbReference type="FunFam" id="2.70.150.10:FF:000160">
    <property type="entry name" value="Sarcoplasmic/endoplasmic reticulum calcium ATPase 1"/>
    <property type="match status" value="1"/>
</dbReference>
<evidence type="ECO:0000256" key="4">
    <source>
        <dbReference type="ARBA" id="ARBA00022692"/>
    </source>
</evidence>
<evidence type="ECO:0000313" key="14">
    <source>
        <dbReference type="Proteomes" id="UP000317429"/>
    </source>
</evidence>
<keyword evidence="6" id="KW-0067">ATP-binding</keyword>
<dbReference type="Pfam" id="PF00689">
    <property type="entry name" value="Cation_ATPase_C"/>
    <property type="match status" value="1"/>
</dbReference>
<proteinExistence type="inferred from homology"/>
<keyword evidence="14" id="KW-1185">Reference proteome</keyword>
<dbReference type="OrthoDB" id="211392at2"/>
<feature type="transmembrane region" description="Helical" evidence="11">
    <location>
        <begin position="835"/>
        <end position="857"/>
    </location>
</feature>
<dbReference type="KEGG" id="pnd:Pla175_23950"/>
<dbReference type="GO" id="GO:0006883">
    <property type="term" value="P:intracellular sodium ion homeostasis"/>
    <property type="evidence" value="ECO:0007669"/>
    <property type="project" value="TreeGrafter"/>
</dbReference>
<dbReference type="AlphaFoldDB" id="A0A518DC22"/>
<dbReference type="SMART" id="SM00831">
    <property type="entry name" value="Cation_ATPase_N"/>
    <property type="match status" value="1"/>
</dbReference>
<evidence type="ECO:0000256" key="3">
    <source>
        <dbReference type="ARBA" id="ARBA00022553"/>
    </source>
</evidence>
<dbReference type="RefSeq" id="WP_145284692.1">
    <property type="nucleotide sequence ID" value="NZ_CP036291.1"/>
</dbReference>
<evidence type="ECO:0000256" key="5">
    <source>
        <dbReference type="ARBA" id="ARBA00022741"/>
    </source>
</evidence>
<keyword evidence="10 11" id="KW-0472">Membrane</keyword>
<dbReference type="InterPro" id="IPR018303">
    <property type="entry name" value="ATPase_P-typ_P_site"/>
</dbReference>
<evidence type="ECO:0000256" key="10">
    <source>
        <dbReference type="ARBA" id="ARBA00023136"/>
    </source>
</evidence>
<dbReference type="Pfam" id="PF00122">
    <property type="entry name" value="E1-E2_ATPase"/>
    <property type="match status" value="1"/>
</dbReference>
<dbReference type="SUPFAM" id="SSF81665">
    <property type="entry name" value="Calcium ATPase, transmembrane domain M"/>
    <property type="match status" value="1"/>
</dbReference>
<dbReference type="FunFam" id="3.40.50.1000:FF:000028">
    <property type="entry name" value="Calcium-transporting P-type ATPase, putative"/>
    <property type="match status" value="1"/>
</dbReference>
<dbReference type="Pfam" id="PF13246">
    <property type="entry name" value="Cation_ATPase"/>
    <property type="match status" value="1"/>
</dbReference>
<dbReference type="Gene3D" id="2.70.150.10">
    <property type="entry name" value="Calcium-transporting ATPase, cytoplasmic transduction domain A"/>
    <property type="match status" value="1"/>
</dbReference>
<name>A0A518DC22_9BACT</name>
<dbReference type="Gene3D" id="1.20.1110.10">
    <property type="entry name" value="Calcium-transporting ATPase, transmembrane domain"/>
    <property type="match status" value="1"/>
</dbReference>
<evidence type="ECO:0000256" key="11">
    <source>
        <dbReference type="SAM" id="Phobius"/>
    </source>
</evidence>
<dbReference type="SFLD" id="SFLDS00003">
    <property type="entry name" value="Haloacid_Dehalogenase"/>
    <property type="match status" value="1"/>
</dbReference>
<accession>A0A518DC22</accession>
<dbReference type="SUPFAM" id="SSF81660">
    <property type="entry name" value="Metal cation-transporting ATPase, ATP-binding domain N"/>
    <property type="match status" value="1"/>
</dbReference>
<dbReference type="InterPro" id="IPR023214">
    <property type="entry name" value="HAD_sf"/>
</dbReference>
<keyword evidence="3" id="KW-0597">Phosphoprotein</keyword>
<dbReference type="InterPro" id="IPR004014">
    <property type="entry name" value="ATPase_P-typ_cation-transptr_N"/>
</dbReference>
<keyword evidence="4 11" id="KW-0812">Transmembrane</keyword>
<dbReference type="PANTHER" id="PTHR43294">
    <property type="entry name" value="SODIUM/POTASSIUM-TRANSPORTING ATPASE SUBUNIT ALPHA"/>
    <property type="match status" value="1"/>
</dbReference>
<evidence type="ECO:0000256" key="1">
    <source>
        <dbReference type="ARBA" id="ARBA00004127"/>
    </source>
</evidence>
<dbReference type="EMBL" id="CP036291">
    <property type="protein sequence ID" value="QDU89010.1"/>
    <property type="molecule type" value="Genomic_DNA"/>
</dbReference>
<feature type="transmembrane region" description="Helical" evidence="11">
    <location>
        <begin position="732"/>
        <end position="750"/>
    </location>
</feature>
<dbReference type="SFLD" id="SFLDF00027">
    <property type="entry name" value="p-type_atpase"/>
    <property type="match status" value="1"/>
</dbReference>
<dbReference type="InterPro" id="IPR008250">
    <property type="entry name" value="ATPase_P-typ_transduc_dom_A_sf"/>
</dbReference>
<reference evidence="13 14" key="1">
    <citation type="submission" date="2019-02" db="EMBL/GenBank/DDBJ databases">
        <title>Deep-cultivation of Planctomycetes and their phenomic and genomic characterization uncovers novel biology.</title>
        <authorList>
            <person name="Wiegand S."/>
            <person name="Jogler M."/>
            <person name="Boedeker C."/>
            <person name="Pinto D."/>
            <person name="Vollmers J."/>
            <person name="Rivas-Marin E."/>
            <person name="Kohn T."/>
            <person name="Peeters S.H."/>
            <person name="Heuer A."/>
            <person name="Rast P."/>
            <person name="Oberbeckmann S."/>
            <person name="Bunk B."/>
            <person name="Jeske O."/>
            <person name="Meyerdierks A."/>
            <person name="Storesund J.E."/>
            <person name="Kallscheuer N."/>
            <person name="Luecker S."/>
            <person name="Lage O.M."/>
            <person name="Pohl T."/>
            <person name="Merkel B.J."/>
            <person name="Hornburger P."/>
            <person name="Mueller R.-W."/>
            <person name="Bruemmer F."/>
            <person name="Labrenz M."/>
            <person name="Spormann A.M."/>
            <person name="Op den Camp H."/>
            <person name="Overmann J."/>
            <person name="Amann R."/>
            <person name="Jetten M.S.M."/>
            <person name="Mascher T."/>
            <person name="Medema M.H."/>
            <person name="Devos D.P."/>
            <person name="Kaster A.-K."/>
            <person name="Ovreas L."/>
            <person name="Rohde M."/>
            <person name="Galperin M.Y."/>
            <person name="Jogler C."/>
        </authorList>
    </citation>
    <scope>NUCLEOTIDE SEQUENCE [LARGE SCALE GENOMIC DNA]</scope>
    <source>
        <strain evidence="13 14">Pla175</strain>
    </source>
</reference>
<evidence type="ECO:0000259" key="12">
    <source>
        <dbReference type="SMART" id="SM00831"/>
    </source>
</evidence>
<dbReference type="InterPro" id="IPR044492">
    <property type="entry name" value="P_typ_ATPase_HD_dom"/>
</dbReference>
<dbReference type="InterPro" id="IPR050510">
    <property type="entry name" value="Cation_transp_ATPase_P-type"/>
</dbReference>
<dbReference type="GO" id="GO:0036376">
    <property type="term" value="P:sodium ion export across plasma membrane"/>
    <property type="evidence" value="ECO:0007669"/>
    <property type="project" value="TreeGrafter"/>
</dbReference>
<feature type="domain" description="Cation-transporting P-type ATPase N-terminal" evidence="12">
    <location>
        <begin position="8"/>
        <end position="82"/>
    </location>
</feature>
<keyword evidence="7" id="KW-0460">Magnesium</keyword>
<feature type="transmembrane region" description="Helical" evidence="11">
    <location>
        <begin position="701"/>
        <end position="726"/>
    </location>
</feature>
<dbReference type="InterPro" id="IPR023298">
    <property type="entry name" value="ATPase_P-typ_TM_dom_sf"/>
</dbReference>
<gene>
    <name evidence="13" type="primary">ctpF</name>
    <name evidence="13" type="ORF">Pla175_23950</name>
</gene>
<feature type="transmembrane region" description="Helical" evidence="11">
    <location>
        <begin position="275"/>
        <end position="301"/>
    </location>
</feature>